<name>A0ABZ1BZ97_9FIRM</name>
<evidence type="ECO:0000313" key="2">
    <source>
        <dbReference type="EMBL" id="WRP18014.1"/>
    </source>
</evidence>
<sequence>MKKLALVVSAVLVAAVAAPALAQDLQISGSMESNLTWRQQQWMKDQAPDPDNPAGVSAATTLKLNAVMGSPERGVRAFLQLAPLEARMPFAPGPGLWQISVERAFVEANGKLWEGGPNTTARLGSLDVGLSPYIATFDREGLSISGLGYGPVSVSAFVGRDAAALEKDAAGNVTKYGDPFTVSGAQVRAELLGAAGSVTAVNVNGRHDWEIGASGMPMPWINVSGTYARSGEGERPAAMTRLDAEAAVMPNLTLNAEYRNVEPGFDPAYQKAEYDPADETTRIDWLANNKDERGVVVGVHTVQQGVDLKASLDHYYKANVFNRDASVAASTTLDGFELAASGDFRLNEGVALQKSTVSVAYPMAVTGMTVTPKYEATIEPAGISHELSAEATVNAVPQLPGIGVAARVKRAADSSLSYGADVSYTAPNGLSTGIHYDTAKGAWAEAGLKAEF</sequence>
<protein>
    <submittedName>
        <fullName evidence="2">Uncharacterized protein</fullName>
    </submittedName>
</protein>
<evidence type="ECO:0000256" key="1">
    <source>
        <dbReference type="SAM" id="SignalP"/>
    </source>
</evidence>
<feature type="chain" id="PRO_5047038875" evidence="1">
    <location>
        <begin position="23"/>
        <end position="452"/>
    </location>
</feature>
<keyword evidence="1" id="KW-0732">Signal</keyword>
<dbReference type="Proteomes" id="UP001332192">
    <property type="component" value="Chromosome"/>
</dbReference>
<reference evidence="2 3" key="1">
    <citation type="journal article" date="2024" name="Front. Microbiol.">
        <title>Novel thermophilic genera Geochorda gen. nov. and Carboxydochorda gen. nov. from the deep terrestrial subsurface reveal the ecophysiological diversity in the class Limnochordia.</title>
        <authorList>
            <person name="Karnachuk O.V."/>
            <person name="Lukina A.P."/>
            <person name="Avakyan M.R."/>
            <person name="Kadnikov V.V."/>
            <person name="Begmatov S."/>
            <person name="Beletsky A.V."/>
            <person name="Vlasova K.G."/>
            <person name="Novikov A.A."/>
            <person name="Shcherbakova V.A."/>
            <person name="Mardanov A.V."/>
            <person name="Ravin N.V."/>
        </authorList>
    </citation>
    <scope>NUCLEOTIDE SEQUENCE [LARGE SCALE GENOMIC DNA]</scope>
    <source>
        <strain evidence="2 3">L945</strain>
    </source>
</reference>
<proteinExistence type="predicted"/>
<evidence type="ECO:0000313" key="3">
    <source>
        <dbReference type="Proteomes" id="UP001332192"/>
    </source>
</evidence>
<dbReference type="EMBL" id="CP141615">
    <property type="protein sequence ID" value="WRP18014.1"/>
    <property type="molecule type" value="Genomic_DNA"/>
</dbReference>
<organism evidence="2 3">
    <name type="scientific">Carboxydichorda subterranea</name>
    <dbReference type="NCBI Taxonomy" id="3109565"/>
    <lineage>
        <taxon>Bacteria</taxon>
        <taxon>Bacillati</taxon>
        <taxon>Bacillota</taxon>
        <taxon>Limnochordia</taxon>
        <taxon>Limnochordales</taxon>
        <taxon>Geochordaceae</taxon>
        <taxon>Carboxydichorda</taxon>
    </lineage>
</organism>
<keyword evidence="3" id="KW-1185">Reference proteome</keyword>
<feature type="signal peptide" evidence="1">
    <location>
        <begin position="1"/>
        <end position="22"/>
    </location>
</feature>
<gene>
    <name evidence="2" type="ORF">U7230_03120</name>
</gene>
<accession>A0ABZ1BZ97</accession>
<dbReference type="RefSeq" id="WP_324717285.1">
    <property type="nucleotide sequence ID" value="NZ_CP141615.1"/>
</dbReference>